<evidence type="ECO:0000259" key="3">
    <source>
        <dbReference type="Pfam" id="PF01156"/>
    </source>
</evidence>
<dbReference type="Proteomes" id="UP001154114">
    <property type="component" value="Chromosome 3"/>
</dbReference>
<evidence type="ECO:0000313" key="5">
    <source>
        <dbReference type="Proteomes" id="UP001154114"/>
    </source>
</evidence>
<feature type="domain" description="Inosine/uridine-preferring nucleoside hydrolase" evidence="3">
    <location>
        <begin position="45"/>
        <end position="335"/>
    </location>
</feature>
<comment type="similarity">
    <text evidence="1">Belongs to the IUNH family.</text>
</comment>
<protein>
    <recommendedName>
        <fullName evidence="3">Inosine/uridine-preferring nucleoside hydrolase domain-containing protein</fullName>
    </recommendedName>
</protein>
<name>A0A9P0C149_CHRIL</name>
<keyword evidence="2" id="KW-0812">Transmembrane</keyword>
<dbReference type="PANTHER" id="PTHR46190:SF1">
    <property type="entry name" value="SI:CH211-201H21.5"/>
    <property type="match status" value="1"/>
</dbReference>
<keyword evidence="2" id="KW-1133">Transmembrane helix</keyword>
<dbReference type="OrthoDB" id="432381at2759"/>
<dbReference type="SUPFAM" id="SSF53590">
    <property type="entry name" value="Nucleoside hydrolase"/>
    <property type="match status" value="1"/>
</dbReference>
<evidence type="ECO:0000256" key="1">
    <source>
        <dbReference type="ARBA" id="ARBA00009176"/>
    </source>
</evidence>
<evidence type="ECO:0000256" key="2">
    <source>
        <dbReference type="SAM" id="Phobius"/>
    </source>
</evidence>
<sequence>MMLTKKAFAYGGIALLVLLVIAGVTLGFVFGYKTPEASPYRQKMVIDHDGGADDAYAIAMAFQYELYFNGPNVIALTASYGNVNLTQAIINSGRILKLVKRNDIPIYAGASRCLITGIASDHYFGYDGLGDFLGPGDPVAVPNEHAAVALIEMSKKYKGELVVVALGPLTNIALAIRLDPLFLSRLAHLYVGGGHVWGKDYPDPEFNAEMDVEAYYIVADVAKLGKVTFVPFSQVYKSLSISKDWRINVFGSIKNPLVQTLTSYERISLPSSEDWTLLDPVVTAIALDNSIVTEFKETANSIITCGEHRGVNTNYFIHAKPNSRIVYTADLQKYKDFLIAVFSAGMTPTKEQRRKFNQY</sequence>
<gene>
    <name evidence="4" type="ORF">CINC_LOCUS9195</name>
</gene>
<dbReference type="PANTHER" id="PTHR46190">
    <property type="entry name" value="SI:CH211-201H21.5-RELATED"/>
    <property type="match status" value="1"/>
</dbReference>
<dbReference type="InterPro" id="IPR001910">
    <property type="entry name" value="Inosine/uridine_hydrolase_dom"/>
</dbReference>
<evidence type="ECO:0000313" key="4">
    <source>
        <dbReference type="EMBL" id="CAH0600224.1"/>
    </source>
</evidence>
<dbReference type="AlphaFoldDB" id="A0A9P0C149"/>
<dbReference type="GO" id="GO:0016799">
    <property type="term" value="F:hydrolase activity, hydrolyzing N-glycosyl compounds"/>
    <property type="evidence" value="ECO:0007669"/>
    <property type="project" value="InterPro"/>
</dbReference>
<accession>A0A9P0C149</accession>
<reference evidence="4" key="1">
    <citation type="submission" date="2021-12" db="EMBL/GenBank/DDBJ databases">
        <authorList>
            <person name="King R."/>
        </authorList>
    </citation>
    <scope>NUCLEOTIDE SEQUENCE</scope>
</reference>
<feature type="transmembrane region" description="Helical" evidence="2">
    <location>
        <begin position="7"/>
        <end position="32"/>
    </location>
</feature>
<proteinExistence type="inferred from homology"/>
<dbReference type="Pfam" id="PF01156">
    <property type="entry name" value="IU_nuc_hydro"/>
    <property type="match status" value="1"/>
</dbReference>
<dbReference type="EMBL" id="LR824006">
    <property type="protein sequence ID" value="CAH0600224.1"/>
    <property type="molecule type" value="Genomic_DNA"/>
</dbReference>
<organism evidence="4 5">
    <name type="scientific">Chrysodeixis includens</name>
    <name type="common">Soybean looper</name>
    <name type="synonym">Pseudoplusia includens</name>
    <dbReference type="NCBI Taxonomy" id="689277"/>
    <lineage>
        <taxon>Eukaryota</taxon>
        <taxon>Metazoa</taxon>
        <taxon>Ecdysozoa</taxon>
        <taxon>Arthropoda</taxon>
        <taxon>Hexapoda</taxon>
        <taxon>Insecta</taxon>
        <taxon>Pterygota</taxon>
        <taxon>Neoptera</taxon>
        <taxon>Endopterygota</taxon>
        <taxon>Lepidoptera</taxon>
        <taxon>Glossata</taxon>
        <taxon>Ditrysia</taxon>
        <taxon>Noctuoidea</taxon>
        <taxon>Noctuidae</taxon>
        <taxon>Plusiinae</taxon>
        <taxon>Chrysodeixis</taxon>
    </lineage>
</organism>
<keyword evidence="2" id="KW-0472">Membrane</keyword>
<dbReference type="Gene3D" id="3.90.245.10">
    <property type="entry name" value="Ribonucleoside hydrolase-like"/>
    <property type="match status" value="1"/>
</dbReference>
<keyword evidence="5" id="KW-1185">Reference proteome</keyword>
<dbReference type="InterPro" id="IPR036452">
    <property type="entry name" value="Ribo_hydro-like"/>
</dbReference>
<dbReference type="InterPro" id="IPR052775">
    <property type="entry name" value="IUN_hydrolase"/>
</dbReference>